<evidence type="ECO:0000313" key="2">
    <source>
        <dbReference type="EMBL" id="MFC5407594.1"/>
    </source>
</evidence>
<organism evidence="2 3">
    <name type="scientific">Cohnella soli</name>
    <dbReference type="NCBI Taxonomy" id="425005"/>
    <lineage>
        <taxon>Bacteria</taxon>
        <taxon>Bacillati</taxon>
        <taxon>Bacillota</taxon>
        <taxon>Bacilli</taxon>
        <taxon>Bacillales</taxon>
        <taxon>Paenibacillaceae</taxon>
        <taxon>Cohnella</taxon>
    </lineage>
</organism>
<protein>
    <submittedName>
        <fullName evidence="2">Uncharacterized protein</fullName>
    </submittedName>
</protein>
<name>A0ABW0I2R2_9BACL</name>
<dbReference type="EMBL" id="JBHSMI010000067">
    <property type="protein sequence ID" value="MFC5407594.1"/>
    <property type="molecule type" value="Genomic_DNA"/>
</dbReference>
<reference evidence="3" key="1">
    <citation type="journal article" date="2019" name="Int. J. Syst. Evol. Microbiol.">
        <title>The Global Catalogue of Microorganisms (GCM) 10K type strain sequencing project: providing services to taxonomists for standard genome sequencing and annotation.</title>
        <authorList>
            <consortium name="The Broad Institute Genomics Platform"/>
            <consortium name="The Broad Institute Genome Sequencing Center for Infectious Disease"/>
            <person name="Wu L."/>
            <person name="Ma J."/>
        </authorList>
    </citation>
    <scope>NUCLEOTIDE SEQUENCE [LARGE SCALE GENOMIC DNA]</scope>
    <source>
        <strain evidence="3">CGMCC 1.18575</strain>
    </source>
</reference>
<dbReference type="InterPro" id="IPR017853">
    <property type="entry name" value="GH"/>
</dbReference>
<dbReference type="RefSeq" id="WP_378140394.1">
    <property type="nucleotide sequence ID" value="NZ_JBHSMI010000067.1"/>
</dbReference>
<accession>A0ABW0I2R2</accession>
<keyword evidence="1" id="KW-0732">Signal</keyword>
<evidence type="ECO:0000256" key="1">
    <source>
        <dbReference type="SAM" id="SignalP"/>
    </source>
</evidence>
<dbReference type="SUPFAM" id="SSF51445">
    <property type="entry name" value="(Trans)glycosidases"/>
    <property type="match status" value="1"/>
</dbReference>
<gene>
    <name evidence="2" type="ORF">ACFPOF_33090</name>
</gene>
<feature type="signal peptide" evidence="1">
    <location>
        <begin position="1"/>
        <end position="27"/>
    </location>
</feature>
<dbReference type="Proteomes" id="UP001596113">
    <property type="component" value="Unassembled WGS sequence"/>
</dbReference>
<feature type="chain" id="PRO_5046438990" evidence="1">
    <location>
        <begin position="28"/>
        <end position="1027"/>
    </location>
</feature>
<proteinExistence type="predicted"/>
<comment type="caution">
    <text evidence="2">The sequence shown here is derived from an EMBL/GenBank/DDBJ whole genome shotgun (WGS) entry which is preliminary data.</text>
</comment>
<sequence>MLKRGFITRAIASLLLLISLLPQQSFAYVNNDFKIGVYWPPVEALTNATQYDYLQEANINWIINTASTGLLSEAINQTMLDLAKDRDMKVIVSDSRFNDIFLNTATDAQIDAMADTYKNHPALGGYYIMDEPHANQIPYVVNANSRFLLKKPDAVNFINMLPINPTSVEKEVSPTLALAQNTTGNGYFVTSTNPLGQTFMTPSDVTYIDTIEINLDVYQWGSGEALTLKLWNSPSKTALIASSTLTESTDTYPKFPVRAAVSANTAYYWELTHNGGGDNTIGWVSSSSTDVYSNGSGYVNGSPVTGDFYFRLYKASQKAPYPIMSQFETGSGYFVSSANRLGQTFFTPAEFTFVDMIELNIDSSQWGNGETLTLTLWSSPARTTQIASASLTATNNGYYPRFPIKAAVTPLTSYYWELTHNGGGDNSVGWVTASPQNALYGDAYENGAIKNNDFYFSLYSTRSPLLIPSFDESGKLAQADSLVALTQAQAGSGSFVTSANSVGQSFTVPADCSYIDSIELYLDPTSWNTGEALTLVLWDSPAKTTRISSYTLTEPREGQFPRFLVNTSVVPNTTYYWELYHNGGGNNSIGWVTRSTTDVYAGGSGYEGGKVKSYDFWFNVYKDRLSTDKSVNQTTSGTGSFVTLTNKLGQTFKTPATLDRVLQYIELQIDSSSAQWSTDEYLTLTVYDSTSKQHILGKSTLNRSFNSDRPRFYVWADLKPNTTYYFELTHNGGGNNSIGWVGHSSANVYSDGNAYVNGAAQGNDLYFRAVFSSRYQDYLQALVDGAGAADLGYLTFDHYPFIYSTGLSTGYYRNRELIRSMGLKKGVNTASFVQSFGIYGSYKRPDANELRFNVYSSLAYGNKALFWFTWWSPTNQGQIKFDTSIIGPNGVPTDLFIPVKNLNAEVKTWGPTLMGLTSQAVYHSGIVEAGCQSVPSTFFWQPGNGSNNLIVSYFKNASNRKYIMVVNKSLDTTKTFTFILNQNPVTVTEVSKSTGLEVSTNYNATTGMLSQQLLPGEGRLYALPNGY</sequence>
<dbReference type="Gene3D" id="3.20.20.80">
    <property type="entry name" value="Glycosidases"/>
    <property type="match status" value="1"/>
</dbReference>
<keyword evidence="3" id="KW-1185">Reference proteome</keyword>
<evidence type="ECO:0000313" key="3">
    <source>
        <dbReference type="Proteomes" id="UP001596113"/>
    </source>
</evidence>